<dbReference type="EC" id="3.1.3.12" evidence="3"/>
<dbReference type="GO" id="GO:0004805">
    <property type="term" value="F:trehalose-phosphatase activity"/>
    <property type="evidence" value="ECO:0007669"/>
    <property type="project" value="UniProtKB-EC"/>
</dbReference>
<dbReference type="Gene3D" id="3.30.70.1020">
    <property type="entry name" value="Trehalose-6-phosphate phosphatase related protein, domain 2"/>
    <property type="match status" value="1"/>
</dbReference>
<feature type="region of interest" description="Disordered" evidence="4">
    <location>
        <begin position="1"/>
        <end position="58"/>
    </location>
</feature>
<evidence type="ECO:0000256" key="4">
    <source>
        <dbReference type="SAM" id="MobiDB-lite"/>
    </source>
</evidence>
<evidence type="ECO:0000256" key="2">
    <source>
        <dbReference type="ARBA" id="ARBA00024179"/>
    </source>
</evidence>
<dbReference type="InterPro" id="IPR044651">
    <property type="entry name" value="OTSB-like"/>
</dbReference>
<feature type="compositionally biased region" description="Low complexity" evidence="4">
    <location>
        <begin position="17"/>
        <end position="27"/>
    </location>
</feature>
<name>A0A5J6Z406_9CORY</name>
<organism evidence="5 6">
    <name type="scientific">Corynebacterium urogenitale</name>
    <dbReference type="NCBI Taxonomy" id="2487892"/>
    <lineage>
        <taxon>Bacteria</taxon>
        <taxon>Bacillati</taxon>
        <taxon>Actinomycetota</taxon>
        <taxon>Actinomycetes</taxon>
        <taxon>Mycobacteriales</taxon>
        <taxon>Corynebacteriaceae</taxon>
        <taxon>Corynebacterium</taxon>
    </lineage>
</organism>
<dbReference type="AlphaFoldDB" id="A0A5J6Z406"/>
<evidence type="ECO:0000256" key="1">
    <source>
        <dbReference type="ARBA" id="ARBA00022801"/>
    </source>
</evidence>
<comment type="cofactor">
    <cofactor evidence="3">
        <name>Mg(2+)</name>
        <dbReference type="ChEBI" id="CHEBI:18420"/>
    </cofactor>
</comment>
<evidence type="ECO:0000256" key="3">
    <source>
        <dbReference type="RuleBase" id="RU361117"/>
    </source>
</evidence>
<accession>A0A5J6Z406</accession>
<protein>
    <recommendedName>
        <fullName evidence="3">Trehalose 6-phosphate phosphatase</fullName>
        <ecNumber evidence="3">3.1.3.12</ecNumber>
    </recommendedName>
</protein>
<dbReference type="InterPro" id="IPR023214">
    <property type="entry name" value="HAD_sf"/>
</dbReference>
<dbReference type="EMBL" id="CP045032">
    <property type="protein sequence ID" value="QFQ01788.1"/>
    <property type="molecule type" value="Genomic_DNA"/>
</dbReference>
<gene>
    <name evidence="5" type="primary">otsB</name>
    <name evidence="5" type="ORF">CUROG_01940</name>
</gene>
<dbReference type="PANTHER" id="PTHR43768">
    <property type="entry name" value="TREHALOSE 6-PHOSPHATE PHOSPHATASE"/>
    <property type="match status" value="1"/>
</dbReference>
<dbReference type="InterPro" id="IPR036412">
    <property type="entry name" value="HAD-like_sf"/>
</dbReference>
<comment type="catalytic activity">
    <reaction evidence="3">
        <text>alpha,alpha-trehalose 6-phosphate + H2O = alpha,alpha-trehalose + phosphate</text>
        <dbReference type="Rhea" id="RHEA:23420"/>
        <dbReference type="ChEBI" id="CHEBI:15377"/>
        <dbReference type="ChEBI" id="CHEBI:16551"/>
        <dbReference type="ChEBI" id="CHEBI:43474"/>
        <dbReference type="ChEBI" id="CHEBI:58429"/>
        <dbReference type="EC" id="3.1.3.12"/>
    </reaction>
</comment>
<dbReference type="InterPro" id="IPR003337">
    <property type="entry name" value="Trehalose_PPase"/>
</dbReference>
<feature type="compositionally biased region" description="Basic and acidic residues" evidence="4">
    <location>
        <begin position="47"/>
        <end position="57"/>
    </location>
</feature>
<dbReference type="Gene3D" id="3.40.50.1000">
    <property type="entry name" value="HAD superfamily/HAD-like"/>
    <property type="match status" value="1"/>
</dbReference>
<dbReference type="Proteomes" id="UP000326711">
    <property type="component" value="Chromosome"/>
</dbReference>
<dbReference type="PANTHER" id="PTHR43768:SF3">
    <property type="entry name" value="TREHALOSE 6-PHOSPHATE PHOSPHATASE"/>
    <property type="match status" value="1"/>
</dbReference>
<keyword evidence="6" id="KW-1185">Reference proteome</keyword>
<sequence length="339" mass="35956">MANRPGRGIHLWGLRIPGLSNSPSLKSLKPHKNGQGREETPGQSGETGKHQDTERGRKIQALNRRIPPLTQEDIAYLAAAQQLVVAMDFDGTLAPFSDDPSACRAEPGAMEALHVLAALPGTHVMVISGRNLQQLAGATELDPATAARAGAPGVDSDVIRMIGSHGAEAADGPALELSDFQRQLLDELEAYAEQQASRCAGMWVERKPLSIGLHTRTAQDRTIAADAVAAYQAFALQHSACSVTLGKDILEVAVSTATKGGYVSSFLEAFERATGHPVDAVVFAGDDTTDETVLSKLNPSRDIGIKVGDGDSAANRHLNGTTDVRDFLVSLLNARSTRR</sequence>
<keyword evidence="1 3" id="KW-0378">Hydrolase</keyword>
<proteinExistence type="inferred from homology"/>
<dbReference type="GO" id="GO:0046872">
    <property type="term" value="F:metal ion binding"/>
    <property type="evidence" value="ECO:0007669"/>
    <property type="project" value="UniProtKB-KW"/>
</dbReference>
<comment type="pathway">
    <text evidence="3">Glycan biosynthesis; trehalose biosynthesis.</text>
</comment>
<dbReference type="KEGG" id="cuo:CUROG_01940"/>
<keyword evidence="3" id="KW-0479">Metal-binding</keyword>
<dbReference type="NCBIfam" id="TIGR00685">
    <property type="entry name" value="T6PP"/>
    <property type="match status" value="1"/>
</dbReference>
<dbReference type="UniPathway" id="UPA00299"/>
<dbReference type="GO" id="GO:0005992">
    <property type="term" value="P:trehalose biosynthetic process"/>
    <property type="evidence" value="ECO:0007669"/>
    <property type="project" value="UniProtKB-UniPathway"/>
</dbReference>
<comment type="function">
    <text evidence="2 3">Removes the phosphate from trehalose 6-phosphate to produce free trehalose.</text>
</comment>
<keyword evidence="3" id="KW-0460">Magnesium</keyword>
<evidence type="ECO:0000313" key="5">
    <source>
        <dbReference type="EMBL" id="QFQ01788.1"/>
    </source>
</evidence>
<dbReference type="SUPFAM" id="SSF56784">
    <property type="entry name" value="HAD-like"/>
    <property type="match status" value="1"/>
</dbReference>
<evidence type="ECO:0000313" key="6">
    <source>
        <dbReference type="Proteomes" id="UP000326711"/>
    </source>
</evidence>
<dbReference type="Pfam" id="PF02358">
    <property type="entry name" value="Trehalose_PPase"/>
    <property type="match status" value="1"/>
</dbReference>
<comment type="similarity">
    <text evidence="3">Belongs to the trehalose phosphatase family.</text>
</comment>
<reference evidence="6" key="1">
    <citation type="submission" date="2019-10" db="EMBL/GenBank/DDBJ databases">
        <title>Complete genome sequence of Corynebacterium urogenitalis DSM 108747, isolated from the genital tract of a cow.</title>
        <authorList>
            <person name="Ruckert C."/>
            <person name="Ballas P."/>
            <person name="Wagener K."/>
            <person name="Drillich M."/>
            <person name="Kaempfer P."/>
            <person name="Busse H.-J."/>
            <person name="Ehling-Schulz M."/>
        </authorList>
    </citation>
    <scope>NUCLEOTIDE SEQUENCE [LARGE SCALE GENOMIC DNA]</scope>
    <source>
        <strain evidence="6">LMM 1652</strain>
    </source>
</reference>